<evidence type="ECO:0000256" key="4">
    <source>
        <dbReference type="ARBA" id="ARBA00022692"/>
    </source>
</evidence>
<evidence type="ECO:0000256" key="1">
    <source>
        <dbReference type="ARBA" id="ARBA00004651"/>
    </source>
</evidence>
<feature type="transmembrane region" description="Helical" evidence="7">
    <location>
        <begin position="122"/>
        <end position="141"/>
    </location>
</feature>
<evidence type="ECO:0000313" key="9">
    <source>
        <dbReference type="EMBL" id="MPM20855.1"/>
    </source>
</evidence>
<evidence type="ECO:0000256" key="2">
    <source>
        <dbReference type="ARBA" id="ARBA00022448"/>
    </source>
</evidence>
<feature type="transmembrane region" description="Helical" evidence="7">
    <location>
        <begin position="172"/>
        <end position="197"/>
    </location>
</feature>
<keyword evidence="4 7" id="KW-0812">Transmembrane</keyword>
<evidence type="ECO:0000256" key="6">
    <source>
        <dbReference type="ARBA" id="ARBA00023136"/>
    </source>
</evidence>
<comment type="caution">
    <text evidence="9">The sequence shown here is derived from an EMBL/GenBank/DDBJ whole genome shotgun (WGS) entry which is preliminary data.</text>
</comment>
<accession>A0A644XXE9</accession>
<dbReference type="CDD" id="cd06261">
    <property type="entry name" value="TM_PBP2"/>
    <property type="match status" value="1"/>
</dbReference>
<dbReference type="PANTHER" id="PTHR43005">
    <property type="entry name" value="BLR7065 PROTEIN"/>
    <property type="match status" value="1"/>
</dbReference>
<dbReference type="InterPro" id="IPR000515">
    <property type="entry name" value="MetI-like"/>
</dbReference>
<sequence>MVFIRRHTKGRPTALSNLAAQRKAEPYLFLLPTMLLLLLMFGYPLINSFLMAFQSYKLTAPTKIRFNGLENFQKLFSETDIWLIIKNSFIYVVVSVAGQFLLGMTLAMALNKQFPFRGLYQALVFLPWSFSAFVIGLMHRWSFNGEYGVVNDLLMKLQLIGTKIAWLGTPGFSLAVVIMAMIWMGIPFFAIMILAALQSIPADVYEASYIDGCGPLRRFSKITLPYIKPTVIVTILLRTIWIFNSFDLIVVITNGGPANYSQTLPSYMYTKAFSSYDFGLASALGVLLMTVLVLYVTVFLKATNYNKAGNF</sequence>
<feature type="transmembrane region" description="Helical" evidence="7">
    <location>
        <begin position="226"/>
        <end position="243"/>
    </location>
</feature>
<keyword evidence="6 7" id="KW-0472">Membrane</keyword>
<keyword evidence="2" id="KW-0813">Transport</keyword>
<evidence type="ECO:0000259" key="8">
    <source>
        <dbReference type="PROSITE" id="PS50928"/>
    </source>
</evidence>
<feature type="domain" description="ABC transmembrane type-1" evidence="8">
    <location>
        <begin position="85"/>
        <end position="299"/>
    </location>
</feature>
<dbReference type="PROSITE" id="PS50928">
    <property type="entry name" value="ABC_TM1"/>
    <property type="match status" value="1"/>
</dbReference>
<dbReference type="GO" id="GO:0005886">
    <property type="term" value="C:plasma membrane"/>
    <property type="evidence" value="ECO:0007669"/>
    <property type="project" value="UniProtKB-SubCell"/>
</dbReference>
<dbReference type="PANTHER" id="PTHR43005:SF1">
    <property type="entry name" value="SPERMIDINE_PUTRESCINE TRANSPORT SYSTEM PERMEASE PROTEIN"/>
    <property type="match status" value="1"/>
</dbReference>
<dbReference type="Pfam" id="PF00528">
    <property type="entry name" value="BPD_transp_1"/>
    <property type="match status" value="1"/>
</dbReference>
<dbReference type="InterPro" id="IPR035906">
    <property type="entry name" value="MetI-like_sf"/>
</dbReference>
<name>A0A644XXE9_9ZZZZ</name>
<evidence type="ECO:0000256" key="3">
    <source>
        <dbReference type="ARBA" id="ARBA00022475"/>
    </source>
</evidence>
<dbReference type="EMBL" id="VSSQ01003471">
    <property type="protein sequence ID" value="MPM20855.1"/>
    <property type="molecule type" value="Genomic_DNA"/>
</dbReference>
<keyword evidence="3" id="KW-1003">Cell membrane</keyword>
<evidence type="ECO:0000256" key="5">
    <source>
        <dbReference type="ARBA" id="ARBA00022989"/>
    </source>
</evidence>
<dbReference type="GO" id="GO:0055085">
    <property type="term" value="P:transmembrane transport"/>
    <property type="evidence" value="ECO:0007669"/>
    <property type="project" value="InterPro"/>
</dbReference>
<feature type="transmembrane region" description="Helical" evidence="7">
    <location>
        <begin position="89"/>
        <end position="110"/>
    </location>
</feature>
<proteinExistence type="predicted"/>
<dbReference type="AlphaFoldDB" id="A0A644XXE9"/>
<protein>
    <submittedName>
        <fullName evidence="9">Inner membrane ABC transporter permease protein YcjO</fullName>
    </submittedName>
</protein>
<feature type="transmembrane region" description="Helical" evidence="7">
    <location>
        <begin position="27"/>
        <end position="46"/>
    </location>
</feature>
<organism evidence="9">
    <name type="scientific">bioreactor metagenome</name>
    <dbReference type="NCBI Taxonomy" id="1076179"/>
    <lineage>
        <taxon>unclassified sequences</taxon>
        <taxon>metagenomes</taxon>
        <taxon>ecological metagenomes</taxon>
    </lineage>
</organism>
<evidence type="ECO:0000256" key="7">
    <source>
        <dbReference type="SAM" id="Phobius"/>
    </source>
</evidence>
<gene>
    <name evidence="9" type="primary">ycjO_6</name>
    <name evidence="9" type="ORF">SDC9_67293</name>
</gene>
<feature type="transmembrane region" description="Helical" evidence="7">
    <location>
        <begin position="278"/>
        <end position="300"/>
    </location>
</feature>
<keyword evidence="5 7" id="KW-1133">Transmembrane helix</keyword>
<dbReference type="SUPFAM" id="SSF161098">
    <property type="entry name" value="MetI-like"/>
    <property type="match status" value="1"/>
</dbReference>
<reference evidence="9" key="1">
    <citation type="submission" date="2019-08" db="EMBL/GenBank/DDBJ databases">
        <authorList>
            <person name="Kucharzyk K."/>
            <person name="Murdoch R.W."/>
            <person name="Higgins S."/>
            <person name="Loffler F."/>
        </authorList>
    </citation>
    <scope>NUCLEOTIDE SEQUENCE</scope>
</reference>
<comment type="subcellular location">
    <subcellularLocation>
        <location evidence="1">Cell membrane</location>
        <topology evidence="1">Multi-pass membrane protein</topology>
    </subcellularLocation>
</comment>
<dbReference type="Gene3D" id="1.10.3720.10">
    <property type="entry name" value="MetI-like"/>
    <property type="match status" value="1"/>
</dbReference>